<dbReference type="Pfam" id="PF19276">
    <property type="entry name" value="HD_assoc_2"/>
    <property type="match status" value="1"/>
</dbReference>
<evidence type="ECO:0000313" key="3">
    <source>
        <dbReference type="Proteomes" id="UP000033111"/>
    </source>
</evidence>
<dbReference type="PATRIC" id="fig|1434120.4.peg.4670"/>
<dbReference type="InterPro" id="IPR006674">
    <property type="entry name" value="HD_domain"/>
</dbReference>
<organism evidence="2 3">
    <name type="scientific">Methanosarcina siciliae T4/M</name>
    <dbReference type="NCBI Taxonomy" id="1434120"/>
    <lineage>
        <taxon>Archaea</taxon>
        <taxon>Methanobacteriati</taxon>
        <taxon>Methanobacteriota</taxon>
        <taxon>Stenosarchaea group</taxon>
        <taxon>Methanomicrobia</taxon>
        <taxon>Methanosarcinales</taxon>
        <taxon>Methanosarcinaceae</taxon>
        <taxon>Methanosarcina</taxon>
    </lineage>
</organism>
<dbReference type="PANTHER" id="PTHR11373:SF4">
    <property type="entry name" value="DEOXYNUCLEOSIDE TRIPHOSPHATE TRIPHOSPHOHYDROLASE SAMHD1"/>
    <property type="match status" value="1"/>
</dbReference>
<dbReference type="GO" id="GO:0006203">
    <property type="term" value="P:dGTP catabolic process"/>
    <property type="evidence" value="ECO:0007669"/>
    <property type="project" value="TreeGrafter"/>
</dbReference>
<reference evidence="2 3" key="1">
    <citation type="submission" date="2014-07" db="EMBL/GenBank/DDBJ databases">
        <title>Methanogenic archaea and the global carbon cycle.</title>
        <authorList>
            <person name="Henriksen J.R."/>
            <person name="Luke J."/>
            <person name="Reinhart S."/>
            <person name="Benedict M.N."/>
            <person name="Youngblut N.D."/>
            <person name="Metcalf M.E."/>
            <person name="Whitaker R.J."/>
            <person name="Metcalf W.W."/>
        </authorList>
    </citation>
    <scope>NUCLEOTIDE SEQUENCE [LARGE SCALE GENOMIC DNA]</scope>
    <source>
        <strain evidence="2 3">T4/M</strain>
    </source>
</reference>
<accession>A0A0E3P8T2</accession>
<dbReference type="Gene3D" id="1.10.3210.10">
    <property type="entry name" value="Hypothetical protein af1432"/>
    <property type="match status" value="1"/>
</dbReference>
<name>A0A0E3P8T2_9EURY</name>
<dbReference type="PANTHER" id="PTHR11373">
    <property type="entry name" value="DEOXYNUCLEOSIDE TRIPHOSPHATE TRIPHOSPHOHYDROLASE"/>
    <property type="match status" value="1"/>
</dbReference>
<dbReference type="GO" id="GO:0008832">
    <property type="term" value="F:dGTPase activity"/>
    <property type="evidence" value="ECO:0007669"/>
    <property type="project" value="TreeGrafter"/>
</dbReference>
<protein>
    <submittedName>
        <fullName evidence="2">Putative dNTP triphosphohydrolase, Archaeal subgroup</fullName>
    </submittedName>
</protein>
<dbReference type="PROSITE" id="PS51831">
    <property type="entry name" value="HD"/>
    <property type="match status" value="1"/>
</dbReference>
<gene>
    <name evidence="2" type="ORF">MSSIT_3598</name>
</gene>
<sequence length="506" mass="59471">MAPDEIDFHKSIYDNVHGFIKLTKLECEVVNSLFFQRLRNVRQLGLMDYVFPGALHNRFNHSLGVLHIADKMIASLQDNNSLIGKRKVIRMAALLHDIGHYPLSHLIEGVVLEDARSKIKPTDSYTTDISLDTDEDDKIDLNYHDIHKLNFDLHTTRNPSGDFAHHERITSLVILKTEIYSILQTEFSDDEIKEIVQIIAGTYPGPEKLIIHSELDADRFDYLLRDSKHTGVIYGLFDLDQLIRSLKLYKREDNPIVVDAKSRKAAEHYLMCRYFLYSTVIYHKTTVSFEIIIQKIYKGLMERSLVYSYFKLIDFFKDPISSKKFLDFDDSYFFNILKKVYDKDIELEDDEKYEIRKDLLLDFITRVLERKPLKMVVEYQQLIERNKSIQEPPFELAVIDKIIRDTQIERDWYITYKKNVSVTSIHPYRSLSEKTIPEAEQYETIKIIETGKEDIKYLVEDSSSVISVLSKFKLSIMRVYTKDFSYKEKINAAIHDYDLEREKHGL</sequence>
<dbReference type="InterPro" id="IPR045509">
    <property type="entry name" value="HD_assoc_2"/>
</dbReference>
<feature type="domain" description="HD" evidence="1">
    <location>
        <begin position="58"/>
        <end position="223"/>
    </location>
</feature>
<evidence type="ECO:0000313" key="2">
    <source>
        <dbReference type="EMBL" id="AKB30317.1"/>
    </source>
</evidence>
<proteinExistence type="predicted"/>
<dbReference type="SMART" id="SM00471">
    <property type="entry name" value="HDc"/>
    <property type="match status" value="1"/>
</dbReference>
<dbReference type="SUPFAM" id="SSF109604">
    <property type="entry name" value="HD-domain/PDEase-like"/>
    <property type="match status" value="1"/>
</dbReference>
<dbReference type="EMBL" id="CP009506">
    <property type="protein sequence ID" value="AKB30317.1"/>
    <property type="molecule type" value="Genomic_DNA"/>
</dbReference>
<dbReference type="InterPro" id="IPR003607">
    <property type="entry name" value="HD/PDEase_dom"/>
</dbReference>
<dbReference type="Pfam" id="PF01966">
    <property type="entry name" value="HD"/>
    <property type="match status" value="1"/>
</dbReference>
<dbReference type="CDD" id="cd00077">
    <property type="entry name" value="HDc"/>
    <property type="match status" value="1"/>
</dbReference>
<dbReference type="AlphaFoldDB" id="A0A0E3P8T2"/>
<evidence type="ECO:0000259" key="1">
    <source>
        <dbReference type="PROSITE" id="PS51831"/>
    </source>
</evidence>
<dbReference type="Proteomes" id="UP000033111">
    <property type="component" value="Chromosome"/>
</dbReference>
<keyword evidence="3" id="KW-1185">Reference proteome</keyword>
<keyword evidence="2" id="KW-0378">Hydrolase</keyword>
<dbReference type="HOGENOM" id="CLU_026821_3_0_2"/>
<dbReference type="KEGG" id="msw:MSSIT_3598"/>
<dbReference type="InterPro" id="IPR050135">
    <property type="entry name" value="dGTPase-like"/>
</dbReference>